<dbReference type="Proteomes" id="UP000663870">
    <property type="component" value="Unassembled WGS sequence"/>
</dbReference>
<dbReference type="AlphaFoldDB" id="A0A815VVB5"/>
<proteinExistence type="predicted"/>
<feature type="non-terminal residue" evidence="2">
    <location>
        <position position="103"/>
    </location>
</feature>
<comment type="caution">
    <text evidence="2">The sequence shown here is derived from an EMBL/GenBank/DDBJ whole genome shotgun (WGS) entry which is preliminary data.</text>
</comment>
<evidence type="ECO:0000256" key="1">
    <source>
        <dbReference type="SAM" id="MobiDB-lite"/>
    </source>
</evidence>
<organism evidence="2 3">
    <name type="scientific">Rotaria sordida</name>
    <dbReference type="NCBI Taxonomy" id="392033"/>
    <lineage>
        <taxon>Eukaryota</taxon>
        <taxon>Metazoa</taxon>
        <taxon>Spiralia</taxon>
        <taxon>Gnathifera</taxon>
        <taxon>Rotifera</taxon>
        <taxon>Eurotatoria</taxon>
        <taxon>Bdelloidea</taxon>
        <taxon>Philodinida</taxon>
        <taxon>Philodinidae</taxon>
        <taxon>Rotaria</taxon>
    </lineage>
</organism>
<name>A0A815VVB5_9BILA</name>
<dbReference type="EMBL" id="CAJNOL010002974">
    <property type="protein sequence ID" value="CAF1539946.1"/>
    <property type="molecule type" value="Genomic_DNA"/>
</dbReference>
<evidence type="ECO:0000313" key="3">
    <source>
        <dbReference type="Proteomes" id="UP000663870"/>
    </source>
</evidence>
<feature type="region of interest" description="Disordered" evidence="1">
    <location>
        <begin position="13"/>
        <end position="51"/>
    </location>
</feature>
<sequence>MFSTQEDEIIDVSNTLEEDRLPESSPQSVKDTDSVSLKNNSKLTTTSSSSSINANKRYISKFKKEWLSNPRYSSFLKECKTDQTKALCIICNIQFSIQNSGIG</sequence>
<reference evidence="2" key="1">
    <citation type="submission" date="2021-02" db="EMBL/GenBank/DDBJ databases">
        <authorList>
            <person name="Nowell W R."/>
        </authorList>
    </citation>
    <scope>NUCLEOTIDE SEQUENCE</scope>
</reference>
<keyword evidence="3" id="KW-1185">Reference proteome</keyword>
<gene>
    <name evidence="2" type="ORF">JXQ802_LOCUS42876</name>
</gene>
<accession>A0A815VVB5</accession>
<protein>
    <submittedName>
        <fullName evidence="2">Uncharacterized protein</fullName>
    </submittedName>
</protein>
<feature type="compositionally biased region" description="Low complexity" evidence="1">
    <location>
        <begin position="36"/>
        <end position="51"/>
    </location>
</feature>
<evidence type="ECO:0000313" key="2">
    <source>
        <dbReference type="EMBL" id="CAF1539946.1"/>
    </source>
</evidence>